<reference evidence="1 2" key="1">
    <citation type="submission" date="2024-06" db="EMBL/GenBank/DDBJ databases">
        <title>Genomic Encyclopedia of Type Strains, Phase IV (KMG-IV): sequencing the most valuable type-strain genomes for metagenomic binning, comparative biology and taxonomic classification.</title>
        <authorList>
            <person name="Goeker M."/>
        </authorList>
    </citation>
    <scope>NUCLEOTIDE SEQUENCE [LARGE SCALE GENOMIC DNA]</scope>
    <source>
        <strain evidence="1 2">DSM 17253</strain>
    </source>
</reference>
<comment type="caution">
    <text evidence="1">The sequence shown here is derived from an EMBL/GenBank/DDBJ whole genome shotgun (WGS) entry which is preliminary data.</text>
</comment>
<protein>
    <submittedName>
        <fullName evidence="1">Uncharacterized protein</fullName>
    </submittedName>
</protein>
<gene>
    <name evidence="1" type="ORF">ABID47_001082</name>
</gene>
<proteinExistence type="predicted"/>
<sequence>MESGINVRFPTFPRYYHPSLRFSTFKEGGILKHVSTSILEGSGGTEIGVHPADRRSYYEMDWCNRLSRKWQV</sequence>
<dbReference type="EMBL" id="JBEPLV010000001">
    <property type="protein sequence ID" value="MET3544488.1"/>
    <property type="molecule type" value="Genomic_DNA"/>
</dbReference>
<accession>A0ABV2EXZ2</accession>
<dbReference type="Proteomes" id="UP001549098">
    <property type="component" value="Unassembled WGS sequence"/>
</dbReference>
<dbReference type="RefSeq" id="WP_354495185.1">
    <property type="nucleotide sequence ID" value="NZ_JBEPLV010000001.1"/>
</dbReference>
<evidence type="ECO:0000313" key="2">
    <source>
        <dbReference type="Proteomes" id="UP001549098"/>
    </source>
</evidence>
<name>A0ABV2EXZ2_9BACL</name>
<organism evidence="1 2">
    <name type="scientific">Paenibacillus favisporus</name>
    <dbReference type="NCBI Taxonomy" id="221028"/>
    <lineage>
        <taxon>Bacteria</taxon>
        <taxon>Bacillati</taxon>
        <taxon>Bacillota</taxon>
        <taxon>Bacilli</taxon>
        <taxon>Bacillales</taxon>
        <taxon>Paenibacillaceae</taxon>
        <taxon>Paenibacillus</taxon>
    </lineage>
</organism>
<evidence type="ECO:0000313" key="1">
    <source>
        <dbReference type="EMBL" id="MET3544488.1"/>
    </source>
</evidence>
<keyword evidence="2" id="KW-1185">Reference proteome</keyword>